<gene>
    <name evidence="2" type="ORF">PHYPSEUDO_009531</name>
</gene>
<sequence>MEGKFLGLSVVALSRCIDASTSPKYCAALKVIANRRHQWFSREISRVEEQVSWDISDTDFHVVAAVTQFLRGESTLLVIRGYRGMDGAFDRAEMLRDYITAPVEIISAGRGQHACVQIVTTSQEKSCPNTNRNSKWLDCLLLVNEDLDAERENIAKPNNEIAIPCNYKATGIKTLAEESNKNKRNVRKEVSAVILELGFSTKRLNNRSTYAGLTGIERETERLGLLRPVLATNLGGQFSQLYDTPGAPAAPIAAEDISSADAWPFHSIGAPNDVLVPNGEAYQRISELLSRVTHQAGEYSFGGEAKTLPAMPGVALKGDEEFISLPLQKENCDKLLKESTGQGEKLWALPGDQVEVRNPEWGAGLEKLSELSAARMGYKGVVMEIVLSKLMVIGQGGSLPLQQDPDENDRCVAKLVVQLPSRCSGGNVVVNEEGTKNQYRYTLGENKATAAFKPHYVLYTAGAFRTVKEVTSEFSLMLVYSLCLPAELPFIRGSNGSDLLRMELADEIMKLDGSHGSRAVKGENVNFQNVVGGNVDDATSRIALVLSKSFQLQDITIVGSDTQASMGLDRFAYLRAANAILPPEKQSRFYIARLQYEIPDYYGRWDQKKAVERATWHTIRGKETLCQLWKNGDGEFVYRYERYAIVGGPTCVDIENTHTFMGETAAADSVFTDTPVDFDRLWMLLKYETDQYKQGMVGIPPHPAAVAALNSSYENGDAALSGQEFGSQSSFQSVPAASKSPVSLACCHNLCQAISESEDVLLVDVFFRKYFSRLGQKRELVPSLADIVRKFGWDCVSASFVRALDGLSYSVSMSLALQLANALIDVSSGNAALTIIAVEKAGFAFATCPEELVTSSDVSLLWKHAMACSSPQAFRDVADMFARLEAKIIGPVYGIKTSAMADGSNCRNGEAFAWEIVDMNFVGSSGMVTFLQGPNTLYQVRCFKGLDDAHKRMALLLEKIKAPIKMTVGGRGRDAYVLVTKQAGKFTQKMQDIHRFKAEIHQLNHCLSVDTSPADSAVNSSMASGAPRAARALNTAREVMPIAVSNANSATTDPPNTIGTKRPREEPEVIVIE</sequence>
<evidence type="ECO:0000256" key="1">
    <source>
        <dbReference type="SAM" id="MobiDB-lite"/>
    </source>
</evidence>
<comment type="caution">
    <text evidence="2">The sequence shown here is derived from an EMBL/GenBank/DDBJ whole genome shotgun (WGS) entry which is preliminary data.</text>
</comment>
<evidence type="ECO:0000313" key="2">
    <source>
        <dbReference type="EMBL" id="KAG7378757.1"/>
    </source>
</evidence>
<accession>A0A8T1VBQ1</accession>
<feature type="region of interest" description="Disordered" evidence="1">
    <location>
        <begin position="1047"/>
        <end position="1073"/>
    </location>
</feature>
<keyword evidence="3" id="KW-1185">Reference proteome</keyword>
<dbReference type="OrthoDB" id="27483at2759"/>
<feature type="compositionally biased region" description="Polar residues" evidence="1">
    <location>
        <begin position="1047"/>
        <end position="1059"/>
    </location>
</feature>
<dbReference type="Proteomes" id="UP000694044">
    <property type="component" value="Unassembled WGS sequence"/>
</dbReference>
<protein>
    <submittedName>
        <fullName evidence="2">Uncharacterized protein</fullName>
    </submittedName>
</protein>
<dbReference type="PANTHER" id="PTHR33099">
    <property type="entry name" value="FE2OG DIOXYGENASE DOMAIN-CONTAINING PROTEIN"/>
    <property type="match status" value="1"/>
</dbReference>
<reference evidence="2" key="1">
    <citation type="submission" date="2021-02" db="EMBL/GenBank/DDBJ databases">
        <authorList>
            <person name="Palmer J.M."/>
        </authorList>
    </citation>
    <scope>NUCLEOTIDE SEQUENCE</scope>
    <source>
        <strain evidence="2">SCRP734</strain>
    </source>
</reference>
<evidence type="ECO:0000313" key="3">
    <source>
        <dbReference type="Proteomes" id="UP000694044"/>
    </source>
</evidence>
<dbReference type="PANTHER" id="PTHR33099:SF7">
    <property type="entry name" value="MYND-TYPE DOMAIN-CONTAINING PROTEIN"/>
    <property type="match status" value="1"/>
</dbReference>
<dbReference type="AlphaFoldDB" id="A0A8T1VBQ1"/>
<dbReference type="EMBL" id="JAGDFM010000399">
    <property type="protein sequence ID" value="KAG7378757.1"/>
    <property type="molecule type" value="Genomic_DNA"/>
</dbReference>
<name>A0A8T1VBQ1_9STRA</name>
<proteinExistence type="predicted"/>
<organism evidence="2 3">
    <name type="scientific">Phytophthora pseudosyringae</name>
    <dbReference type="NCBI Taxonomy" id="221518"/>
    <lineage>
        <taxon>Eukaryota</taxon>
        <taxon>Sar</taxon>
        <taxon>Stramenopiles</taxon>
        <taxon>Oomycota</taxon>
        <taxon>Peronosporomycetes</taxon>
        <taxon>Peronosporales</taxon>
        <taxon>Peronosporaceae</taxon>
        <taxon>Phytophthora</taxon>
    </lineage>
</organism>